<dbReference type="HOGENOM" id="CLU_244101_0_0_0"/>
<keyword evidence="2" id="KW-1185">Reference proteome</keyword>
<reference evidence="1 2" key="1">
    <citation type="journal article" date="2009" name="Stand. Genomic Sci.">
        <title>Complete genome sequence of Pirellula staleyi type strain (ATCC 27377).</title>
        <authorList>
            <person name="Clum A."/>
            <person name="Tindall B.J."/>
            <person name="Sikorski J."/>
            <person name="Ivanova N."/>
            <person name="Mavrommatis K."/>
            <person name="Lucas S."/>
            <person name="Glavina del Rio T."/>
            <person name="Nolan M."/>
            <person name="Chen F."/>
            <person name="Tice H."/>
            <person name="Pitluck S."/>
            <person name="Cheng J.F."/>
            <person name="Chertkov O."/>
            <person name="Brettin T."/>
            <person name="Han C."/>
            <person name="Detter J.C."/>
            <person name="Kuske C."/>
            <person name="Bruce D."/>
            <person name="Goodwin L."/>
            <person name="Ovchinikova G."/>
            <person name="Pati A."/>
            <person name="Mikhailova N."/>
            <person name="Chen A."/>
            <person name="Palaniappan K."/>
            <person name="Land M."/>
            <person name="Hauser L."/>
            <person name="Chang Y.J."/>
            <person name="Jeffries C.D."/>
            <person name="Chain P."/>
            <person name="Rohde M."/>
            <person name="Goker M."/>
            <person name="Bristow J."/>
            <person name="Eisen J.A."/>
            <person name="Markowitz V."/>
            <person name="Hugenholtz P."/>
            <person name="Kyrpides N.C."/>
            <person name="Klenk H.P."/>
            <person name="Lapidus A."/>
        </authorList>
    </citation>
    <scope>NUCLEOTIDE SEQUENCE [LARGE SCALE GENOMIC DNA]</scope>
    <source>
        <strain evidence="2">ATCC 27377 / DSM 6068 / ICPB 4128</strain>
    </source>
</reference>
<protein>
    <submittedName>
        <fullName evidence="1">Uncharacterized protein</fullName>
    </submittedName>
</protein>
<name>D2QY17_PIRSD</name>
<evidence type="ECO:0000313" key="2">
    <source>
        <dbReference type="Proteomes" id="UP000001887"/>
    </source>
</evidence>
<accession>D2QY17</accession>
<evidence type="ECO:0000313" key="1">
    <source>
        <dbReference type="EMBL" id="ADB18094.1"/>
    </source>
</evidence>
<gene>
    <name evidence="1" type="ordered locus">Psta_3431</name>
</gene>
<sequence>MPGEDSLLGLVYQQRYVQHRVLSQLALDAAKIVGGHAKLVRFVVEGRGGVVGPIWDILFEYSDGVLDLHECKNTTITKEDRLTFYDRLRREIAGGTAADRIHPVWVTDPGKQTANILGYLEGIPLAVCDVDLNRLPATLPKRLVSSKAALQEAVWRLCHYTGEKVSKKEATKAKRKKKIIPLSPESKWPRACTTGEAKTLLSNLRIARHRFEELDQSIKLLSTGVFATGTAASVQKFVTGVLTEEVVGKKKAEFTVPEFIATIGTATVEHSVGDVLRDLMTFSAASGFTRPAGRIVWRNLPGNPVTRWSLSERAPTYDSSRSECFVANMGCGKTVASQLAFDEEAKWRHASRTLRVEARALGQVQVDSLLQLSCLLCGLGPTWLAIDGLDEIPSSLSQQWIRVLAALTDLPNLTVLVTVRREVLAIQEWLETAIAPLHKVDLELLSISQVEQSFSEVKLPVPKNPQLIDALRNLYLLSLYADIVGPTDMPLAQSGEVTAFQVIEMFWQRRVRGVSTGQRAVGSSDVSQEAKRKAALFLGDQSLAGNLFLSRQGADEQTAQGIEMLLLEGVIREQGAAAVAWSHDWLREYSLVQTMLARIATPNAILLSRTIVAACTEDHVARSAAAAGLKWVMGNDTAGSTTEYLSELAMLNDGLAREALIVLLEGPATTGALSGLSDALVADALTLAVSLRVPHWSVEVAGLQDVRFLGPQGDRLQTAAVQYELTVCRAEGAGEPAVVKRLVKRELARWRLKLPCSRSTFRLLLDAIVASRAYGDPGIDEWLILVASASDSCSFGRLLELIGNLLTDGAVDLACKVFRATLGIDDAERGSIVTGALVTRRIPFERSLLKVIESPGLLLHLETWGRTAIELLAALIVARQRVGEDTRLSIAKEMGEESDKNFSPRFDEEPQLSVFSERDCQKPLVRVRAALDLALSELAIMPDATGFQAFTDGMLDTRFAALIILPMLSLLDAGNTSEKKRDWQDALRLQLLADARVTNLESLSDVRRLLRRQLPTTLAAADRERVVSAIRSSSLSPRIRLRELSDLRDWGNLSADELGLVQVAETEGKLREPIDLRTEPLFRTGHGLISSQPRHEMGWPHAEDDKRIRLLGERRNAAEAKVAAGSGVDAGTIARSEALVHVLARQEAKTEAWLATTLSWCSELVHALRNYMVSQLEAPRSLLQPSAWEKLLNEYTPWWREMLEVAIESLLGPCPASHTERIPDGQLTWSSNDIFMRAANFVNSVLASAHQPPFSEFQARLEAAVCGRWSDWPPFSRATILASLETWYFVTYPELEKLLAEIVRTEPNAAVVRYAVDHLLWIAESRSAPELGDLLVRVKLGGHDDSLGQIAQLLGRARIVQTLPDSRESFAEIGKLLDLSLADNWPEPSTLKHFLRGVLIGAREALNEVEDKTKSAYEAWLHLVGEVVDRWPFDSEVVDGSELLPLDAICSVVEDEPNANERTTLFLKLVSVIETILRRGNLGAFCDLHFTLKDLISGTNTPKLGDEKRQPGVVVSESTEHAFAKLCRCSVERVVQWQEAGTQSNDLGWAGGLRGEESVELVERCMSAAGNRNWLKIEMVPLVDLLVKAGQPERAAELRIRLRKF</sequence>
<dbReference type="EMBL" id="CP001848">
    <property type="protein sequence ID" value="ADB18094.1"/>
    <property type="molecule type" value="Genomic_DNA"/>
</dbReference>
<proteinExistence type="predicted"/>
<dbReference type="OrthoDB" id="10019064at2"/>
<organism evidence="1 2">
    <name type="scientific">Pirellula staleyi (strain ATCC 27377 / DSM 6068 / ICPB 4128)</name>
    <name type="common">Pirella staleyi</name>
    <dbReference type="NCBI Taxonomy" id="530564"/>
    <lineage>
        <taxon>Bacteria</taxon>
        <taxon>Pseudomonadati</taxon>
        <taxon>Planctomycetota</taxon>
        <taxon>Planctomycetia</taxon>
        <taxon>Pirellulales</taxon>
        <taxon>Pirellulaceae</taxon>
        <taxon>Pirellula</taxon>
    </lineage>
</organism>
<dbReference type="eggNOG" id="COG5635">
    <property type="taxonomic scope" value="Bacteria"/>
</dbReference>
<dbReference type="KEGG" id="psl:Psta_3431"/>
<dbReference type="Proteomes" id="UP000001887">
    <property type="component" value="Chromosome"/>
</dbReference>